<comment type="subcellular location">
    <subcellularLocation>
        <location evidence="1">Cytoplasm</location>
        <location evidence="1">Cytoskeleton</location>
        <location evidence="1">Cilium basal body</location>
    </subcellularLocation>
    <subcellularLocation>
        <location evidence="3">Cytoplasm</location>
        <location evidence="3">Cytoskeleton</location>
        <location evidence="3">Microtubule organizing center</location>
        <location evidence="3">Centrosome</location>
    </subcellularLocation>
    <subcellularLocation>
        <location evidence="4">Mitochondrion intermembrane space</location>
    </subcellularLocation>
    <subcellularLocation>
        <location evidence="2">Nucleus</location>
    </subcellularLocation>
</comment>
<gene>
    <name evidence="18" type="ORF">ECRASSUSDP1_LOCUS14723</name>
</gene>
<keyword evidence="7" id="KW-0963">Cytoplasm</keyword>
<dbReference type="PANTHER" id="PTHR15487">
    <property type="entry name" value="ADP-RIBOSYLATION FACTOR-LIKE PROTEIN 2-BINDING PROTEIN"/>
    <property type="match status" value="1"/>
</dbReference>
<evidence type="ECO:0000259" key="17">
    <source>
        <dbReference type="Pfam" id="PF11527"/>
    </source>
</evidence>
<evidence type="ECO:0000256" key="6">
    <source>
        <dbReference type="ARBA" id="ARBA00014849"/>
    </source>
</evidence>
<protein>
    <recommendedName>
        <fullName evidence="6">ADP-ribosylation factor-like protein 2-binding protein</fullName>
    </recommendedName>
</protein>
<sequence length="198" mass="23239">MEPTTIAEELINSSNDVEMGDEEDEFEISCYGQTNEEDDKFDEFVGALQEIVINEEFETIQNTFFGKNCIHFENTEENKLIYMDIFKKYKEVIENYIEEMLKEMIADFNMEDYAALLPERKEEIDDQLLELITSFTDFTIFKELMISFRKMVIATTPKHKSAKVAELEKEMLEKQNIEVPEGFELLHVSGSKTKIYDD</sequence>
<evidence type="ECO:0000313" key="19">
    <source>
        <dbReference type="Proteomes" id="UP001295684"/>
    </source>
</evidence>
<comment type="similarity">
    <text evidence="5">Belongs to the ARL2BP family.</text>
</comment>
<evidence type="ECO:0000256" key="8">
    <source>
        <dbReference type="ARBA" id="ARBA00022598"/>
    </source>
</evidence>
<dbReference type="GO" id="GO:0005758">
    <property type="term" value="C:mitochondrial intermembrane space"/>
    <property type="evidence" value="ECO:0007669"/>
    <property type="project" value="UniProtKB-SubCell"/>
</dbReference>
<dbReference type="InterPro" id="IPR038849">
    <property type="entry name" value="ARL2BP"/>
</dbReference>
<dbReference type="InterPro" id="IPR036604">
    <property type="entry name" value="PurS-like_sf"/>
</dbReference>
<evidence type="ECO:0000256" key="1">
    <source>
        <dbReference type="ARBA" id="ARBA00004120"/>
    </source>
</evidence>
<evidence type="ECO:0000256" key="11">
    <source>
        <dbReference type="ARBA" id="ARBA00022840"/>
    </source>
</evidence>
<keyword evidence="12" id="KW-0969">Cilium</keyword>
<dbReference type="AlphaFoldDB" id="A0AAD1XIJ7"/>
<reference evidence="18" key="1">
    <citation type="submission" date="2023-07" db="EMBL/GenBank/DDBJ databases">
        <authorList>
            <consortium name="AG Swart"/>
            <person name="Singh M."/>
            <person name="Singh A."/>
            <person name="Seah K."/>
            <person name="Emmerich C."/>
        </authorList>
    </citation>
    <scope>NUCLEOTIDE SEQUENCE</scope>
    <source>
        <strain evidence="18">DP1</strain>
    </source>
</reference>
<evidence type="ECO:0000256" key="4">
    <source>
        <dbReference type="ARBA" id="ARBA00004569"/>
    </source>
</evidence>
<keyword evidence="16" id="KW-0966">Cell projection</keyword>
<evidence type="ECO:0000256" key="7">
    <source>
        <dbReference type="ARBA" id="ARBA00022490"/>
    </source>
</evidence>
<dbReference type="InterPro" id="IPR023379">
    <property type="entry name" value="BART_dom"/>
</dbReference>
<name>A0AAD1XIJ7_EUPCR</name>
<dbReference type="GO" id="GO:0005634">
    <property type="term" value="C:nucleus"/>
    <property type="evidence" value="ECO:0007669"/>
    <property type="project" value="UniProtKB-SubCell"/>
</dbReference>
<keyword evidence="8" id="KW-0436">Ligase</keyword>
<dbReference type="GO" id="GO:0006164">
    <property type="term" value="P:purine nucleotide biosynthetic process"/>
    <property type="evidence" value="ECO:0007669"/>
    <property type="project" value="UniProtKB-KW"/>
</dbReference>
<dbReference type="GO" id="GO:0016874">
    <property type="term" value="F:ligase activity"/>
    <property type="evidence" value="ECO:0007669"/>
    <property type="project" value="UniProtKB-KW"/>
</dbReference>
<evidence type="ECO:0000313" key="18">
    <source>
        <dbReference type="EMBL" id="CAI2373379.1"/>
    </source>
</evidence>
<evidence type="ECO:0000256" key="14">
    <source>
        <dbReference type="ARBA" id="ARBA00023212"/>
    </source>
</evidence>
<keyword evidence="19" id="KW-1185">Reference proteome</keyword>
<accession>A0AAD1XIJ7</accession>
<evidence type="ECO:0000256" key="9">
    <source>
        <dbReference type="ARBA" id="ARBA00022741"/>
    </source>
</evidence>
<dbReference type="GO" id="GO:0051457">
    <property type="term" value="P:maintenance of protein location in nucleus"/>
    <property type="evidence" value="ECO:0007669"/>
    <property type="project" value="TreeGrafter"/>
</dbReference>
<comment type="caution">
    <text evidence="18">The sequence shown here is derived from an EMBL/GenBank/DDBJ whole genome shotgun (WGS) entry which is preliminary data.</text>
</comment>
<dbReference type="GO" id="GO:0005813">
    <property type="term" value="C:centrosome"/>
    <property type="evidence" value="ECO:0007669"/>
    <property type="project" value="UniProtKB-SubCell"/>
</dbReference>
<evidence type="ECO:0000256" key="3">
    <source>
        <dbReference type="ARBA" id="ARBA00004300"/>
    </source>
</evidence>
<evidence type="ECO:0000256" key="10">
    <source>
        <dbReference type="ARBA" id="ARBA00022755"/>
    </source>
</evidence>
<dbReference type="GO" id="GO:0005524">
    <property type="term" value="F:ATP binding"/>
    <property type="evidence" value="ECO:0007669"/>
    <property type="project" value="UniProtKB-KW"/>
</dbReference>
<keyword evidence="13" id="KW-0496">Mitochondrion</keyword>
<dbReference type="Gene3D" id="1.20.1520.10">
    <property type="entry name" value="ADP-ribosylation factor-like 2-binding protein, domain"/>
    <property type="match status" value="1"/>
</dbReference>
<evidence type="ECO:0000256" key="5">
    <source>
        <dbReference type="ARBA" id="ARBA00009880"/>
    </source>
</evidence>
<keyword evidence="9" id="KW-0547">Nucleotide-binding</keyword>
<evidence type="ECO:0000256" key="13">
    <source>
        <dbReference type="ARBA" id="ARBA00023128"/>
    </source>
</evidence>
<dbReference type="Pfam" id="PF11527">
    <property type="entry name" value="ARL2_Bind_BART"/>
    <property type="match status" value="1"/>
</dbReference>
<dbReference type="InterPro" id="IPR042541">
    <property type="entry name" value="BART_sf"/>
</dbReference>
<dbReference type="Proteomes" id="UP001295684">
    <property type="component" value="Unassembled WGS sequence"/>
</dbReference>
<keyword evidence="11" id="KW-0067">ATP-binding</keyword>
<dbReference type="SUPFAM" id="SSF82697">
    <property type="entry name" value="PurS-like"/>
    <property type="match status" value="1"/>
</dbReference>
<dbReference type="EMBL" id="CAMPGE010014723">
    <property type="protein sequence ID" value="CAI2373379.1"/>
    <property type="molecule type" value="Genomic_DNA"/>
</dbReference>
<dbReference type="PANTHER" id="PTHR15487:SF4">
    <property type="entry name" value="ADP-RIBOSYLATION FACTOR-LIKE PROTEIN 2-BINDING PROTEIN"/>
    <property type="match status" value="1"/>
</dbReference>
<proteinExistence type="inferred from homology"/>
<evidence type="ECO:0000256" key="16">
    <source>
        <dbReference type="ARBA" id="ARBA00023273"/>
    </source>
</evidence>
<keyword evidence="15" id="KW-0539">Nucleus</keyword>
<keyword evidence="10" id="KW-0658">Purine biosynthesis</keyword>
<evidence type="ECO:0000256" key="2">
    <source>
        <dbReference type="ARBA" id="ARBA00004123"/>
    </source>
</evidence>
<evidence type="ECO:0000256" key="15">
    <source>
        <dbReference type="ARBA" id="ARBA00023242"/>
    </source>
</evidence>
<organism evidence="18 19">
    <name type="scientific">Euplotes crassus</name>
    <dbReference type="NCBI Taxonomy" id="5936"/>
    <lineage>
        <taxon>Eukaryota</taxon>
        <taxon>Sar</taxon>
        <taxon>Alveolata</taxon>
        <taxon>Ciliophora</taxon>
        <taxon>Intramacronucleata</taxon>
        <taxon>Spirotrichea</taxon>
        <taxon>Hypotrichia</taxon>
        <taxon>Euplotida</taxon>
        <taxon>Euplotidae</taxon>
        <taxon>Moneuplotes</taxon>
    </lineage>
</organism>
<evidence type="ECO:0000256" key="12">
    <source>
        <dbReference type="ARBA" id="ARBA00023069"/>
    </source>
</evidence>
<keyword evidence="14" id="KW-0206">Cytoskeleton</keyword>
<feature type="domain" description="BART" evidence="17">
    <location>
        <begin position="41"/>
        <end position="150"/>
    </location>
</feature>